<keyword evidence="2" id="KW-1185">Reference proteome</keyword>
<dbReference type="Proteomes" id="UP000887458">
    <property type="component" value="Unassembled WGS sequence"/>
</dbReference>
<evidence type="ECO:0000313" key="2">
    <source>
        <dbReference type="Proteomes" id="UP000887458"/>
    </source>
</evidence>
<protein>
    <submittedName>
        <fullName evidence="1">Uncharacterized protein</fullName>
    </submittedName>
</protein>
<proteinExistence type="predicted"/>
<dbReference type="EMBL" id="NJHN03000044">
    <property type="protein sequence ID" value="KAH9421242.1"/>
    <property type="molecule type" value="Genomic_DNA"/>
</dbReference>
<sequence>MYLARSRSTQKRNHHHVHSCHNEIQNSSIFHSWPMVMFSGSAWKNVKLQKCNEKNIITINLIVIECLSLNYDLDNKFLEEKKQINSSESPEYSLDSV</sequence>
<reference evidence="1 2" key="2">
    <citation type="journal article" date="2022" name="Mol. Biol. Evol.">
        <title>Comparative Genomics Reveals Insights into the Divergent Evolution of Astigmatic Mites and Household Pest Adaptations.</title>
        <authorList>
            <person name="Xiong Q."/>
            <person name="Wan A.T."/>
            <person name="Liu X."/>
            <person name="Fung C.S."/>
            <person name="Xiao X."/>
            <person name="Malainual N."/>
            <person name="Hou J."/>
            <person name="Wang L."/>
            <person name="Wang M."/>
            <person name="Yang K.Y."/>
            <person name="Cui Y."/>
            <person name="Leung E.L."/>
            <person name="Nong W."/>
            <person name="Shin S.K."/>
            <person name="Au S.W."/>
            <person name="Jeong K.Y."/>
            <person name="Chew F.T."/>
            <person name="Hui J.H."/>
            <person name="Leung T.F."/>
            <person name="Tungtrongchitr A."/>
            <person name="Zhong N."/>
            <person name="Liu Z."/>
            <person name="Tsui S.K."/>
        </authorList>
    </citation>
    <scope>NUCLEOTIDE SEQUENCE [LARGE SCALE GENOMIC DNA]</scope>
    <source>
        <strain evidence="1">Derp</strain>
    </source>
</reference>
<name>A0ABQ8JFP7_DERPT</name>
<gene>
    <name evidence="1" type="ORF">DERP_012815</name>
</gene>
<accession>A0ABQ8JFP7</accession>
<reference evidence="1 2" key="1">
    <citation type="journal article" date="2018" name="J. Allergy Clin. Immunol.">
        <title>High-quality assembly of Dermatophagoides pteronyssinus genome and transcriptome reveals a wide range of novel allergens.</title>
        <authorList>
            <person name="Liu X.Y."/>
            <person name="Yang K.Y."/>
            <person name="Wang M.Q."/>
            <person name="Kwok J.S."/>
            <person name="Zeng X."/>
            <person name="Yang Z."/>
            <person name="Xiao X.J."/>
            <person name="Lau C.P."/>
            <person name="Li Y."/>
            <person name="Huang Z.M."/>
            <person name="Ba J.G."/>
            <person name="Yim A.K."/>
            <person name="Ouyang C.Y."/>
            <person name="Ngai S.M."/>
            <person name="Chan T.F."/>
            <person name="Leung E.L."/>
            <person name="Liu L."/>
            <person name="Liu Z.G."/>
            <person name="Tsui S.K."/>
        </authorList>
    </citation>
    <scope>NUCLEOTIDE SEQUENCE [LARGE SCALE GENOMIC DNA]</scope>
    <source>
        <strain evidence="1">Derp</strain>
    </source>
</reference>
<evidence type="ECO:0000313" key="1">
    <source>
        <dbReference type="EMBL" id="KAH9421242.1"/>
    </source>
</evidence>
<organism evidence="1 2">
    <name type="scientific">Dermatophagoides pteronyssinus</name>
    <name type="common">European house dust mite</name>
    <dbReference type="NCBI Taxonomy" id="6956"/>
    <lineage>
        <taxon>Eukaryota</taxon>
        <taxon>Metazoa</taxon>
        <taxon>Ecdysozoa</taxon>
        <taxon>Arthropoda</taxon>
        <taxon>Chelicerata</taxon>
        <taxon>Arachnida</taxon>
        <taxon>Acari</taxon>
        <taxon>Acariformes</taxon>
        <taxon>Sarcoptiformes</taxon>
        <taxon>Astigmata</taxon>
        <taxon>Psoroptidia</taxon>
        <taxon>Analgoidea</taxon>
        <taxon>Pyroglyphidae</taxon>
        <taxon>Dermatophagoidinae</taxon>
        <taxon>Dermatophagoides</taxon>
    </lineage>
</organism>
<comment type="caution">
    <text evidence="1">The sequence shown here is derived from an EMBL/GenBank/DDBJ whole genome shotgun (WGS) entry which is preliminary data.</text>
</comment>